<dbReference type="EMBL" id="JAFLEQ010000008">
    <property type="protein sequence ID" value="MBN9644244.1"/>
    <property type="molecule type" value="Genomic_DNA"/>
</dbReference>
<evidence type="ECO:0000313" key="3">
    <source>
        <dbReference type="EMBL" id="MBN9644244.1"/>
    </source>
</evidence>
<keyword evidence="2" id="KW-0472">Membrane</keyword>
<feature type="transmembrane region" description="Helical" evidence="2">
    <location>
        <begin position="156"/>
        <end position="179"/>
    </location>
</feature>
<feature type="region of interest" description="Disordered" evidence="1">
    <location>
        <begin position="1"/>
        <end position="22"/>
    </location>
</feature>
<keyword evidence="2" id="KW-1133">Transmembrane helix</keyword>
<feature type="compositionally biased region" description="Polar residues" evidence="1">
    <location>
        <begin position="11"/>
        <end position="21"/>
    </location>
</feature>
<dbReference type="Proteomes" id="UP000664332">
    <property type="component" value="Unassembled WGS sequence"/>
</dbReference>
<reference evidence="3" key="1">
    <citation type="submission" date="2021-03" db="EMBL/GenBank/DDBJ databases">
        <authorList>
            <person name="Sun Q."/>
        </authorList>
    </citation>
    <scope>NUCLEOTIDE SEQUENCE</scope>
    <source>
        <strain evidence="3">CCM 8862</strain>
    </source>
</reference>
<dbReference type="RefSeq" id="WP_207278688.1">
    <property type="nucleotide sequence ID" value="NZ_JAFLEQ010000008.1"/>
</dbReference>
<dbReference type="AlphaFoldDB" id="A0A939DZQ7"/>
<organism evidence="3 4">
    <name type="scientific">Corynebacterium mendelii</name>
    <dbReference type="NCBI Taxonomy" id="2765362"/>
    <lineage>
        <taxon>Bacteria</taxon>
        <taxon>Bacillati</taxon>
        <taxon>Actinomycetota</taxon>
        <taxon>Actinomycetes</taxon>
        <taxon>Mycobacteriales</taxon>
        <taxon>Corynebacteriaceae</taxon>
        <taxon>Corynebacterium</taxon>
    </lineage>
</organism>
<proteinExistence type="predicted"/>
<keyword evidence="4" id="KW-1185">Reference proteome</keyword>
<sequence length="180" mass="19266">MTDNLRWGKLESTSGGHTQPLVTADGDPVAVYAVTDGTVSITPTGTGPWKITGSPESGLSASLPDGRVFTATGRDKKIGRAERIDANLSGSTFTFVNEVKSDWIIDDAEENKVAQFTGANHGVRHPVVEFEDGVSIGCDEAVFLSWIAREALERKMLSSTAILTICLIVLTPIIIAFFLL</sequence>
<protein>
    <submittedName>
        <fullName evidence="3">Uncharacterized protein</fullName>
    </submittedName>
</protein>
<gene>
    <name evidence="3" type="ORF">JZY06_06390</name>
</gene>
<keyword evidence="2" id="KW-0812">Transmembrane</keyword>
<evidence type="ECO:0000256" key="2">
    <source>
        <dbReference type="SAM" id="Phobius"/>
    </source>
</evidence>
<accession>A0A939DZQ7</accession>
<evidence type="ECO:0000313" key="4">
    <source>
        <dbReference type="Proteomes" id="UP000664332"/>
    </source>
</evidence>
<evidence type="ECO:0000256" key="1">
    <source>
        <dbReference type="SAM" id="MobiDB-lite"/>
    </source>
</evidence>
<name>A0A939DZQ7_9CORY</name>
<comment type="caution">
    <text evidence="3">The sequence shown here is derived from an EMBL/GenBank/DDBJ whole genome shotgun (WGS) entry which is preliminary data.</text>
</comment>